<reference evidence="3 5" key="1">
    <citation type="submission" date="2014-02" db="EMBL/GenBank/DDBJ databases">
        <title>Aquamicrobium defluvii Genome sequencing.</title>
        <authorList>
            <person name="Wang X."/>
        </authorList>
    </citation>
    <scope>NUCLEOTIDE SEQUENCE [LARGE SCALE GENOMIC DNA]</scope>
    <source>
        <strain evidence="3 5">W13Z1</strain>
    </source>
</reference>
<feature type="domain" description="TadE-like" evidence="2">
    <location>
        <begin position="29"/>
        <end position="71"/>
    </location>
</feature>
<feature type="transmembrane region" description="Helical" evidence="1">
    <location>
        <begin position="31"/>
        <end position="50"/>
    </location>
</feature>
<evidence type="ECO:0000313" key="4">
    <source>
        <dbReference type="EMBL" id="TDR33761.1"/>
    </source>
</evidence>
<dbReference type="STRING" id="69279.BG36_08765"/>
<dbReference type="PATRIC" id="fig|69279.3.peg.663"/>
<dbReference type="OrthoDB" id="7990385at2"/>
<evidence type="ECO:0000256" key="1">
    <source>
        <dbReference type="SAM" id="Phobius"/>
    </source>
</evidence>
<dbReference type="Proteomes" id="UP000019849">
    <property type="component" value="Unassembled WGS sequence"/>
</dbReference>
<keyword evidence="1" id="KW-1133">Transmembrane helix</keyword>
<dbReference type="EMBL" id="SNZF01000019">
    <property type="protein sequence ID" value="TDR33761.1"/>
    <property type="molecule type" value="Genomic_DNA"/>
</dbReference>
<dbReference type="Proteomes" id="UP000294958">
    <property type="component" value="Unassembled WGS sequence"/>
</dbReference>
<comment type="caution">
    <text evidence="3">The sequence shown here is derived from an EMBL/GenBank/DDBJ whole genome shotgun (WGS) entry which is preliminary data.</text>
</comment>
<evidence type="ECO:0000259" key="2">
    <source>
        <dbReference type="Pfam" id="PF07811"/>
    </source>
</evidence>
<organism evidence="3 5">
    <name type="scientific">Aquamicrobium defluvii</name>
    <dbReference type="NCBI Taxonomy" id="69279"/>
    <lineage>
        <taxon>Bacteria</taxon>
        <taxon>Pseudomonadati</taxon>
        <taxon>Pseudomonadota</taxon>
        <taxon>Alphaproteobacteria</taxon>
        <taxon>Hyphomicrobiales</taxon>
        <taxon>Phyllobacteriaceae</taxon>
        <taxon>Aquamicrobium</taxon>
    </lineage>
</organism>
<keyword evidence="1" id="KW-0812">Transmembrane</keyword>
<reference evidence="4 6" key="2">
    <citation type="submission" date="2019-03" db="EMBL/GenBank/DDBJ databases">
        <title>Genomic Encyclopedia of Type Strains, Phase IV (KMG-IV): sequencing the most valuable type-strain genomes for metagenomic binning, comparative biology and taxonomic classification.</title>
        <authorList>
            <person name="Goeker M."/>
        </authorList>
    </citation>
    <scope>NUCLEOTIDE SEQUENCE [LARGE SCALE GENOMIC DNA]</scope>
    <source>
        <strain evidence="4 6">DSM 11603</strain>
    </source>
</reference>
<dbReference type="Pfam" id="PF07811">
    <property type="entry name" value="TadE"/>
    <property type="match status" value="1"/>
</dbReference>
<keyword evidence="1" id="KW-0472">Membrane</keyword>
<proteinExistence type="predicted"/>
<dbReference type="AlphaFoldDB" id="A0A011U1C6"/>
<evidence type="ECO:0000313" key="3">
    <source>
        <dbReference type="EMBL" id="EXL10232.1"/>
    </source>
</evidence>
<dbReference type="InterPro" id="IPR012495">
    <property type="entry name" value="TadE-like_dom"/>
</dbReference>
<evidence type="ECO:0000313" key="5">
    <source>
        <dbReference type="Proteomes" id="UP000019849"/>
    </source>
</evidence>
<dbReference type="HOGENOM" id="CLU_111553_0_0_5"/>
<dbReference type="EMBL" id="JENY01000002">
    <property type="protein sequence ID" value="EXL10232.1"/>
    <property type="molecule type" value="Genomic_DNA"/>
</dbReference>
<accession>A0A011U1C6</accession>
<keyword evidence="6" id="KW-1185">Reference proteome</keyword>
<protein>
    <submittedName>
        <fullName evidence="4">Flp pilus assembly protein TadG</fullName>
    </submittedName>
    <submittedName>
        <fullName evidence="3">Pilus assembly protein TadE</fullName>
    </submittedName>
</protein>
<dbReference type="RefSeq" id="WP_035023394.1">
    <property type="nucleotide sequence ID" value="NZ_KK073878.1"/>
</dbReference>
<name>A0A011U1C6_9HYPH</name>
<sequence length="201" mass="22364">MENTSNGCNTGGKRHRPGFLAKFRRDTKGSVAIEFSMLILPFALLTFAILESCISFAAQTVLTNAADDVARQFRTGQLKAANTTAEQNELRDNITAQICDRLEIIVSKGCPGLLIDLRSFDRFSDATQYGFAIQGDRVVLTPGSIAEEDFAIDPGPTMSRNMLRVFYKWPVITDFMSKYMANIGGDKTLHFASFVWQNEPF</sequence>
<evidence type="ECO:0000313" key="6">
    <source>
        <dbReference type="Proteomes" id="UP000294958"/>
    </source>
</evidence>
<gene>
    <name evidence="3" type="ORF">BG36_08765</name>
    <name evidence="4" type="ORF">DES43_11947</name>
</gene>
<dbReference type="eggNOG" id="COG4961">
    <property type="taxonomic scope" value="Bacteria"/>
</dbReference>